<reference evidence="7 8" key="1">
    <citation type="submission" date="2024-09" db="EMBL/GenBank/DDBJ databases">
        <title>Draft genome sequence of Candidatus Magnetaquicoccaceae bacterium FCR-1.</title>
        <authorList>
            <person name="Shimoshige H."/>
            <person name="Shimamura S."/>
            <person name="Taoka A."/>
            <person name="Kobayashi H."/>
            <person name="Maekawa T."/>
        </authorList>
    </citation>
    <scope>NUCLEOTIDE SEQUENCE [LARGE SCALE GENOMIC DNA]</scope>
    <source>
        <strain evidence="7 8">FCR-1</strain>
    </source>
</reference>
<accession>A0ABQ0C8D1</accession>
<keyword evidence="5 6" id="KW-0472">Membrane</keyword>
<dbReference type="Gene3D" id="3.30.700.10">
    <property type="entry name" value="Glycoprotein, Type 4 Pilin"/>
    <property type="match status" value="1"/>
</dbReference>
<dbReference type="PANTHER" id="PTHR30093:SF44">
    <property type="entry name" value="TYPE II SECRETION SYSTEM CORE PROTEIN G"/>
    <property type="match status" value="1"/>
</dbReference>
<evidence type="ECO:0000256" key="3">
    <source>
        <dbReference type="ARBA" id="ARBA00022692"/>
    </source>
</evidence>
<evidence type="ECO:0000256" key="5">
    <source>
        <dbReference type="ARBA" id="ARBA00023136"/>
    </source>
</evidence>
<dbReference type="Pfam" id="PF07963">
    <property type="entry name" value="N_methyl"/>
    <property type="match status" value="1"/>
</dbReference>
<dbReference type="PANTHER" id="PTHR30093">
    <property type="entry name" value="GENERAL SECRETION PATHWAY PROTEIN G"/>
    <property type="match status" value="1"/>
</dbReference>
<evidence type="ECO:0000256" key="1">
    <source>
        <dbReference type="ARBA" id="ARBA00004167"/>
    </source>
</evidence>
<dbReference type="NCBIfam" id="TIGR02532">
    <property type="entry name" value="IV_pilin_GFxxxE"/>
    <property type="match status" value="1"/>
</dbReference>
<dbReference type="EMBL" id="BAAFGK010000004">
    <property type="protein sequence ID" value="GAB0057149.1"/>
    <property type="molecule type" value="Genomic_DNA"/>
</dbReference>
<dbReference type="Proteomes" id="UP001628193">
    <property type="component" value="Unassembled WGS sequence"/>
</dbReference>
<evidence type="ECO:0000313" key="7">
    <source>
        <dbReference type="EMBL" id="GAB0057149.1"/>
    </source>
</evidence>
<name>A0ABQ0C8D1_9PROT</name>
<evidence type="ECO:0000256" key="6">
    <source>
        <dbReference type="SAM" id="Phobius"/>
    </source>
</evidence>
<dbReference type="InterPro" id="IPR012902">
    <property type="entry name" value="N_methyl_site"/>
</dbReference>
<gene>
    <name evidence="7" type="ORF">SIID45300_01472</name>
</gene>
<keyword evidence="4 6" id="KW-1133">Transmembrane helix</keyword>
<comment type="caution">
    <text evidence="7">The sequence shown here is derived from an EMBL/GenBank/DDBJ whole genome shotgun (WGS) entry which is preliminary data.</text>
</comment>
<dbReference type="InterPro" id="IPR045584">
    <property type="entry name" value="Pilin-like"/>
</dbReference>
<dbReference type="RefSeq" id="WP_420904854.1">
    <property type="nucleotide sequence ID" value="NZ_BAAFGK010000004.1"/>
</dbReference>
<sequence length="145" mass="14931">MNTIQQHTEEQQQQEEVRQTRIRQAGFTLIELIMVIVILGILAAVAVPKFTDLSAEAEAAAANGVLSAINSATATNFAAVKAGKADAVAITTGPTLLATLDGGLPAGWTQNGLVLSHTGKDGKTYTITVSAETATGRATAALTVQ</sequence>
<organism evidence="7 8">
    <name type="scientific">Candidatus Magnetaquiglobus chichijimensis</name>
    <dbReference type="NCBI Taxonomy" id="3141448"/>
    <lineage>
        <taxon>Bacteria</taxon>
        <taxon>Pseudomonadati</taxon>
        <taxon>Pseudomonadota</taxon>
        <taxon>Magnetococcia</taxon>
        <taxon>Magnetococcales</taxon>
        <taxon>Candidatus Magnetaquicoccaceae</taxon>
        <taxon>Candidatus Magnetaquiglobus</taxon>
    </lineage>
</organism>
<feature type="transmembrane region" description="Helical" evidence="6">
    <location>
        <begin position="27"/>
        <end position="47"/>
    </location>
</feature>
<keyword evidence="8" id="KW-1185">Reference proteome</keyword>
<dbReference type="PROSITE" id="PS00409">
    <property type="entry name" value="PROKAR_NTER_METHYL"/>
    <property type="match status" value="1"/>
</dbReference>
<keyword evidence="3 6" id="KW-0812">Transmembrane</keyword>
<evidence type="ECO:0000313" key="8">
    <source>
        <dbReference type="Proteomes" id="UP001628193"/>
    </source>
</evidence>
<dbReference type="SUPFAM" id="SSF54523">
    <property type="entry name" value="Pili subunits"/>
    <property type="match status" value="1"/>
</dbReference>
<evidence type="ECO:0008006" key="9">
    <source>
        <dbReference type="Google" id="ProtNLM"/>
    </source>
</evidence>
<comment type="subcellular location">
    <subcellularLocation>
        <location evidence="1">Membrane</location>
        <topology evidence="1">Single-pass membrane protein</topology>
    </subcellularLocation>
</comment>
<evidence type="ECO:0000256" key="2">
    <source>
        <dbReference type="ARBA" id="ARBA00022481"/>
    </source>
</evidence>
<proteinExistence type="predicted"/>
<keyword evidence="2" id="KW-0488">Methylation</keyword>
<protein>
    <recommendedName>
        <fullName evidence="9">Prepilin-type N-terminal cleavage/methylation domain-containing protein</fullName>
    </recommendedName>
</protein>
<evidence type="ECO:0000256" key="4">
    <source>
        <dbReference type="ARBA" id="ARBA00022989"/>
    </source>
</evidence>